<reference evidence="2 3" key="1">
    <citation type="submission" date="2018-09" db="EMBL/GenBank/DDBJ databases">
        <title>Genomic Encyclopedia of Archaeal and Bacterial Type Strains, Phase II (KMG-II): from individual species to whole genera.</title>
        <authorList>
            <person name="Goeker M."/>
        </authorList>
    </citation>
    <scope>NUCLEOTIDE SEQUENCE [LARGE SCALE GENOMIC DNA]</scope>
    <source>
        <strain evidence="2 3">DSM 13151</strain>
    </source>
</reference>
<feature type="compositionally biased region" description="Basic and acidic residues" evidence="1">
    <location>
        <begin position="1"/>
        <end position="30"/>
    </location>
</feature>
<dbReference type="EMBL" id="RAPO01000001">
    <property type="protein sequence ID" value="RKD97824.1"/>
    <property type="molecule type" value="Genomic_DNA"/>
</dbReference>
<evidence type="ECO:0000256" key="1">
    <source>
        <dbReference type="SAM" id="MobiDB-lite"/>
    </source>
</evidence>
<accession>A0A419WQW6</accession>
<name>A0A419WQW6_9EURY</name>
<protein>
    <submittedName>
        <fullName evidence="2">Uncharacterized protein</fullName>
    </submittedName>
</protein>
<dbReference type="Proteomes" id="UP000283805">
    <property type="component" value="Unassembled WGS sequence"/>
</dbReference>
<proteinExistence type="predicted"/>
<sequence length="42" mass="5122">MGHREEGNDDRSELKDAIKRNRERTEHIDHEEFEDEYFSGED</sequence>
<gene>
    <name evidence="2" type="ORF">ATJ93_0816</name>
</gene>
<feature type="compositionally biased region" description="Acidic residues" evidence="1">
    <location>
        <begin position="31"/>
        <end position="42"/>
    </location>
</feature>
<feature type="region of interest" description="Disordered" evidence="1">
    <location>
        <begin position="1"/>
        <end position="42"/>
    </location>
</feature>
<comment type="caution">
    <text evidence="2">The sequence shown here is derived from an EMBL/GenBank/DDBJ whole genome shotgun (WGS) entry which is preliminary data.</text>
</comment>
<evidence type="ECO:0000313" key="3">
    <source>
        <dbReference type="Proteomes" id="UP000283805"/>
    </source>
</evidence>
<dbReference type="AlphaFoldDB" id="A0A419WQW6"/>
<evidence type="ECO:0000313" key="2">
    <source>
        <dbReference type="EMBL" id="RKD97824.1"/>
    </source>
</evidence>
<organism evidence="2 3">
    <name type="scientific">Halopiger aswanensis</name>
    <dbReference type="NCBI Taxonomy" id="148449"/>
    <lineage>
        <taxon>Archaea</taxon>
        <taxon>Methanobacteriati</taxon>
        <taxon>Methanobacteriota</taxon>
        <taxon>Stenosarchaea group</taxon>
        <taxon>Halobacteria</taxon>
        <taxon>Halobacteriales</taxon>
        <taxon>Natrialbaceae</taxon>
        <taxon>Halopiger</taxon>
    </lineage>
</organism>
<keyword evidence="3" id="KW-1185">Reference proteome</keyword>